<organism evidence="3">
    <name type="scientific">Bicosoecida sp. CB-2014</name>
    <dbReference type="NCBI Taxonomy" id="1486930"/>
    <lineage>
        <taxon>Eukaryota</taxon>
        <taxon>Sar</taxon>
        <taxon>Stramenopiles</taxon>
        <taxon>Bigyra</taxon>
        <taxon>Opalozoa</taxon>
        <taxon>Bicosoecida</taxon>
    </lineage>
</organism>
<dbReference type="InterPro" id="IPR045122">
    <property type="entry name" value="Csc1-like"/>
</dbReference>
<feature type="transmembrane region" description="Helical" evidence="2">
    <location>
        <begin position="1122"/>
        <end position="1142"/>
    </location>
</feature>
<evidence type="ECO:0008006" key="4">
    <source>
        <dbReference type="Google" id="ProtNLM"/>
    </source>
</evidence>
<evidence type="ECO:0000256" key="2">
    <source>
        <dbReference type="SAM" id="Phobius"/>
    </source>
</evidence>
<accession>A0A7S1CHA1</accession>
<feature type="compositionally biased region" description="Low complexity" evidence="1">
    <location>
        <begin position="1304"/>
        <end position="1313"/>
    </location>
</feature>
<dbReference type="GO" id="GO:0005886">
    <property type="term" value="C:plasma membrane"/>
    <property type="evidence" value="ECO:0007669"/>
    <property type="project" value="TreeGrafter"/>
</dbReference>
<dbReference type="GO" id="GO:0005227">
    <property type="term" value="F:calcium-activated cation channel activity"/>
    <property type="evidence" value="ECO:0007669"/>
    <property type="project" value="InterPro"/>
</dbReference>
<dbReference type="PANTHER" id="PTHR13018:SF83">
    <property type="entry name" value="RRM DOMAIN-CONTAINING PROTEIN"/>
    <property type="match status" value="1"/>
</dbReference>
<dbReference type="EMBL" id="HBFS01016384">
    <property type="protein sequence ID" value="CAD8917742.1"/>
    <property type="molecule type" value="Transcribed_RNA"/>
</dbReference>
<feature type="transmembrane region" description="Helical" evidence="2">
    <location>
        <begin position="724"/>
        <end position="745"/>
    </location>
</feature>
<feature type="region of interest" description="Disordered" evidence="1">
    <location>
        <begin position="1280"/>
        <end position="1437"/>
    </location>
</feature>
<reference evidence="3" key="1">
    <citation type="submission" date="2021-01" db="EMBL/GenBank/DDBJ databases">
        <authorList>
            <person name="Corre E."/>
            <person name="Pelletier E."/>
            <person name="Niang G."/>
            <person name="Scheremetjew M."/>
            <person name="Finn R."/>
            <person name="Kale V."/>
            <person name="Holt S."/>
            <person name="Cochrane G."/>
            <person name="Meng A."/>
            <person name="Brown T."/>
            <person name="Cohen L."/>
        </authorList>
    </citation>
    <scope>NUCLEOTIDE SEQUENCE</scope>
    <source>
        <strain evidence="3">Ms1</strain>
    </source>
</reference>
<feature type="transmembrane region" description="Helical" evidence="2">
    <location>
        <begin position="840"/>
        <end position="864"/>
    </location>
</feature>
<feature type="transmembrane region" description="Helical" evidence="2">
    <location>
        <begin position="1004"/>
        <end position="1029"/>
    </location>
</feature>
<feature type="transmembrane region" description="Helical" evidence="2">
    <location>
        <begin position="485"/>
        <end position="508"/>
    </location>
</feature>
<evidence type="ECO:0000313" key="3">
    <source>
        <dbReference type="EMBL" id="CAD8917742.1"/>
    </source>
</evidence>
<dbReference type="PANTHER" id="PTHR13018">
    <property type="entry name" value="PROBABLE MEMBRANE PROTEIN DUF221-RELATED"/>
    <property type="match status" value="1"/>
</dbReference>
<keyword evidence="2" id="KW-0472">Membrane</keyword>
<gene>
    <name evidence="3" type="ORF">BSP0115_LOCUS11003</name>
</gene>
<keyword evidence="2" id="KW-0812">Transmembrane</keyword>
<feature type="compositionally biased region" description="Basic residues" evidence="1">
    <location>
        <begin position="1280"/>
        <end position="1294"/>
    </location>
</feature>
<name>A0A7S1CHA1_9STRA</name>
<feature type="compositionally biased region" description="Acidic residues" evidence="1">
    <location>
        <begin position="1360"/>
        <end position="1374"/>
    </location>
</feature>
<feature type="compositionally biased region" description="Polar residues" evidence="1">
    <location>
        <begin position="144"/>
        <end position="156"/>
    </location>
</feature>
<protein>
    <recommendedName>
        <fullName evidence="4">CSC1/OSCA1-like cytosolic domain-containing protein</fullName>
    </recommendedName>
</protein>
<sequence length="1456" mass="156934">MGDVVSEGSFPSTLAAEAQESANKAVLATQRAADRRLSAFKADCGPNRHYKHLSVARAIAVRDESHPRRIVLNADKASSGLSRFKGRLAGASGIISMLSSSRKRAEGKTYVIDDDADTGGAPTDRTSRTSGDEEGDLPIRRTTTEQSTASSGSKASTNKKLRTLRTQVSGDVDDHAELYSLAPFPICGTDAGAHAMCAAGAVDSEFTRFGLGISLYYKFLKAMGIVMLALSIACTVPMLFYADGVGVGSGAVAGGGGVVNLDWLLSLSVGNLGDGTPLCADATEDGELELVCPPEHVLGTIHAYYGQPSGTCDCPVQRTPSPTCPATELEDGSCDPPGEACIPALRRRVHHPDGNVIIRGSCCATTRDVAGLPAFPDLDITRTAGCDSPHATRVVTGVCVGRSSCILNASPTHEYTWQPIPGAPCSRQIETNNNRCESKLTGGVSDSVGHLTRCDRSSPLRLVVVARCVQTHLVLSGGGQIAKDVLAVLVALIDIAICASFLMAMRWLREREEDEEWKVENTHIRASDYTIELVSIPKHRDLQSLDRRLRKHFERVLSDPKASWTGQAHNVRVADINFGVRHSELIAAFKKRGKMLRMLELQQKRLVLERHSTVKNMAELDLSKVSTRSLAPVHDSMAAIKKQDRLIDDLQRDAQQTAVRAYITFADREGFNRAMEQYASHSRIFQPLRLRLGGSRLHVRRAPDPSGIIWENLQYTGCSRWMRGVLTGLVSLALVFASALVLFAVEDAKRGVLTAEEGLDCNALPGDVLNKSAVVVDELFDFFDADVGESGRLSCYCDAFAKEHGAAAARAVRFDDTSLAVPAQLIGEPTWCSAWADDQLVASGLTGVLAFLVVVVNLLLRVLVNQMVPLERPHTRSEDMLSRMRKLFGVQLVNTGFLIALVNTRIPGVPAGGLLKGGTFDDFHAEWYATVGVPIVLSMVANVLSPHFFPLGSALVLEVRRCWDRRCTCDRSLSRQVTQSHLEHLYLGPEFHLADRYSQAVMTIWVAFSYSAGMPLLLPLAACFFFVTFWVDKILFVRFYRRPPTYDASIARSAAALMPWAIVVHFVVGTWMLSNPGVFVSSNIVAGIVGVTGGDGAGAAEDVENALLVSSSMVERLSSPHAIIMMTALFAAAAYALLDELWQHNKGLARRWCKSVKVRRQDALEYPPYIDALRTAFFEKCIAESTVKAALRDEYSTVLAQRHAASLAASRTAAQKAQDAHPGESVFLAGGTASGRPALLSESSETKKRYITGIPTYDLNHNPRYRKLMGLDTLVDHRQRRGISLHHRRKRHRRSSAEDRPTPSASLAASARSHLNGSPETASPPVKFGVRGAAAVRVARDDGDGDAKARDDRAASGDRVDDDDDDDDGDDGDDRDGSASTSGSSGGEGSGADGSGSGPDGSGSGSDREGEGSGSDRDGSDKDDGRIHVAGGAGGARGRFLDTIRKFPSLKKLVPA</sequence>
<evidence type="ECO:0000256" key="1">
    <source>
        <dbReference type="SAM" id="MobiDB-lite"/>
    </source>
</evidence>
<dbReference type="CDD" id="cd22823">
    <property type="entry name" value="Gal_Rha_Lectin"/>
    <property type="match status" value="1"/>
</dbReference>
<feature type="transmembrane region" description="Helical" evidence="2">
    <location>
        <begin position="885"/>
        <end position="906"/>
    </location>
</feature>
<feature type="compositionally biased region" description="Basic and acidic residues" evidence="1">
    <location>
        <begin position="1338"/>
        <end position="1359"/>
    </location>
</feature>
<keyword evidence="2" id="KW-1133">Transmembrane helix</keyword>
<proteinExistence type="predicted"/>
<feature type="region of interest" description="Disordered" evidence="1">
    <location>
        <begin position="109"/>
        <end position="162"/>
    </location>
</feature>
<feature type="transmembrane region" description="Helical" evidence="2">
    <location>
        <begin position="1050"/>
        <end position="1073"/>
    </location>
</feature>
<feature type="compositionally biased region" description="Basic and acidic residues" evidence="1">
    <location>
        <begin position="125"/>
        <end position="143"/>
    </location>
</feature>
<feature type="compositionally biased region" description="Gly residues" evidence="1">
    <location>
        <begin position="1384"/>
        <end position="1404"/>
    </location>
</feature>
<feature type="compositionally biased region" description="Basic and acidic residues" evidence="1">
    <location>
        <begin position="1406"/>
        <end position="1427"/>
    </location>
</feature>